<protein>
    <submittedName>
        <fullName evidence="2">Uncharacterized protein</fullName>
    </submittedName>
</protein>
<sequence>MFRNSTRCHVDPVEVSSGASQASPWRPTLRRIKRGLFSNRENPLLSEDHAGAGPAMTTDPQLNQSLQDADAYLSRTASFVSFGNGPRKVPAFSSRSRSRTTRSRERPKGPKEPLRSRTFTFTKQSSSGSRSRRHRPTESQGGLLANNLIDDDEQEITGPYIPKHAASDFSKSTKQHKAKEPKRTPSTTAYTPKHAASDFSKLKLAPKMADTPSQTPRSAPQQASKAVPITPPNEDDNNDFQLFLAQARAAAARTYNTTGVISPNKSRPQVSSKMQQIVAKHQETVRQPAISISQQSVASKPTSIFDKVGEYIKPSKPESMYSQRTGFSMDDKSSMNAQERRGIVGSRARGSFRRSRS</sequence>
<evidence type="ECO:0000313" key="2">
    <source>
        <dbReference type="EMBL" id="CZR63267.1"/>
    </source>
</evidence>
<reference evidence="2 3" key="1">
    <citation type="submission" date="2016-03" db="EMBL/GenBank/DDBJ databases">
        <authorList>
            <person name="Ploux O."/>
        </authorList>
    </citation>
    <scope>NUCLEOTIDE SEQUENCE [LARGE SCALE GENOMIC DNA]</scope>
    <source>
        <strain evidence="2 3">UAMH 11012</strain>
    </source>
</reference>
<organism evidence="2 3">
    <name type="scientific">Phialocephala subalpina</name>
    <dbReference type="NCBI Taxonomy" id="576137"/>
    <lineage>
        <taxon>Eukaryota</taxon>
        <taxon>Fungi</taxon>
        <taxon>Dikarya</taxon>
        <taxon>Ascomycota</taxon>
        <taxon>Pezizomycotina</taxon>
        <taxon>Leotiomycetes</taxon>
        <taxon>Helotiales</taxon>
        <taxon>Mollisiaceae</taxon>
        <taxon>Phialocephala</taxon>
        <taxon>Phialocephala fortinii species complex</taxon>
    </lineage>
</organism>
<proteinExistence type="predicted"/>
<dbReference type="Proteomes" id="UP000184330">
    <property type="component" value="Unassembled WGS sequence"/>
</dbReference>
<evidence type="ECO:0000256" key="1">
    <source>
        <dbReference type="SAM" id="MobiDB-lite"/>
    </source>
</evidence>
<feature type="compositionally biased region" description="Basic and acidic residues" evidence="1">
    <location>
        <begin position="329"/>
        <end position="342"/>
    </location>
</feature>
<feature type="compositionally biased region" description="Basic and acidic residues" evidence="1">
    <location>
        <begin position="102"/>
        <end position="115"/>
    </location>
</feature>
<feature type="region of interest" description="Disordered" evidence="1">
    <location>
        <begin position="1"/>
        <end position="26"/>
    </location>
</feature>
<dbReference type="EMBL" id="FJOG01000023">
    <property type="protein sequence ID" value="CZR63267.1"/>
    <property type="molecule type" value="Genomic_DNA"/>
</dbReference>
<feature type="compositionally biased region" description="Polar residues" evidence="1">
    <location>
        <begin position="211"/>
        <end position="224"/>
    </location>
</feature>
<feature type="region of interest" description="Disordered" evidence="1">
    <location>
        <begin position="163"/>
        <end position="236"/>
    </location>
</feature>
<feature type="region of interest" description="Disordered" evidence="1">
    <location>
        <begin position="316"/>
        <end position="357"/>
    </location>
</feature>
<dbReference type="AlphaFoldDB" id="A0A1L7XE82"/>
<feature type="region of interest" description="Disordered" evidence="1">
    <location>
        <begin position="40"/>
        <end position="61"/>
    </location>
</feature>
<name>A0A1L7XE82_9HELO</name>
<keyword evidence="3" id="KW-1185">Reference proteome</keyword>
<gene>
    <name evidence="2" type="ORF">PAC_13164</name>
</gene>
<feature type="region of interest" description="Disordered" evidence="1">
    <location>
        <begin position="83"/>
        <end position="149"/>
    </location>
</feature>
<evidence type="ECO:0000313" key="3">
    <source>
        <dbReference type="Proteomes" id="UP000184330"/>
    </source>
</evidence>
<accession>A0A1L7XE82</accession>
<dbReference type="OrthoDB" id="3528502at2759"/>